<reference evidence="4" key="1">
    <citation type="submission" date="2019-08" db="EMBL/GenBank/DDBJ databases">
        <authorList>
            <person name="Kucharzyk K."/>
            <person name="Murdoch R.W."/>
            <person name="Higgins S."/>
            <person name="Loffler F."/>
        </authorList>
    </citation>
    <scope>NUCLEOTIDE SEQUENCE</scope>
</reference>
<comment type="cofactor">
    <cofactor evidence="1">
        <name>pyridoxal 5'-phosphate</name>
        <dbReference type="ChEBI" id="CHEBI:597326"/>
    </cofactor>
</comment>
<dbReference type="Gene3D" id="3.40.640.10">
    <property type="entry name" value="Type I PLP-dependent aspartate aminotransferase-like (Major domain)"/>
    <property type="match status" value="1"/>
</dbReference>
<protein>
    <submittedName>
        <fullName evidence="4">Cysteine desulfurase IscS</fullName>
        <ecNumber evidence="4">2.8.1.7</ecNumber>
    </submittedName>
</protein>
<dbReference type="GO" id="GO:0031071">
    <property type="term" value="F:cysteine desulfurase activity"/>
    <property type="evidence" value="ECO:0007669"/>
    <property type="project" value="UniProtKB-EC"/>
</dbReference>
<sequence length="237" mass="24918">MLVNNELSNIYPIPEIKKAIKAAGSPALLHTDAVQGYLKMPIGVSSLGADLITLSAHKIHGPKGCGALYVKGGANTIHPCIFGGGQENNLRSGTENTPAIAGFGQAVKTAEAGLEQRMIKLKELKEYTTSLLTGNGCGAVINSPGENSAPHILNISMPGLKSEVVLNDLDANDIYVSSGSACSSRKKTTSHVLAAAGFTKQEADSSIRISFGDFNEKKDCERLAECLKKCRGTLFSV</sequence>
<dbReference type="Pfam" id="PF00266">
    <property type="entry name" value="Aminotran_5"/>
    <property type="match status" value="1"/>
</dbReference>
<comment type="similarity">
    <text evidence="2">Belongs to the class-V pyridoxal-phosphate-dependent aminotransferase family. NifS/IscS subfamily.</text>
</comment>
<dbReference type="InterPro" id="IPR015422">
    <property type="entry name" value="PyrdxlP-dep_Trfase_small"/>
</dbReference>
<evidence type="ECO:0000259" key="3">
    <source>
        <dbReference type="Pfam" id="PF00266"/>
    </source>
</evidence>
<dbReference type="Gene3D" id="3.90.1150.10">
    <property type="entry name" value="Aspartate Aminotransferase, domain 1"/>
    <property type="match status" value="1"/>
</dbReference>
<dbReference type="InterPro" id="IPR000192">
    <property type="entry name" value="Aminotrans_V_dom"/>
</dbReference>
<gene>
    <name evidence="4" type="primary">iscS_61</name>
    <name evidence="4" type="ORF">SDC9_156619</name>
</gene>
<dbReference type="InterPro" id="IPR015424">
    <property type="entry name" value="PyrdxlP-dep_Trfase"/>
</dbReference>
<dbReference type="EC" id="2.8.1.7" evidence="4"/>
<feature type="domain" description="Aminotransferase class V" evidence="3">
    <location>
        <begin position="2"/>
        <end position="223"/>
    </location>
</feature>
<evidence type="ECO:0000313" key="4">
    <source>
        <dbReference type="EMBL" id="MPN09330.1"/>
    </source>
</evidence>
<dbReference type="SUPFAM" id="SSF53383">
    <property type="entry name" value="PLP-dependent transferases"/>
    <property type="match status" value="1"/>
</dbReference>
<proteinExistence type="inferred from homology"/>
<evidence type="ECO:0000256" key="2">
    <source>
        <dbReference type="ARBA" id="ARBA00006490"/>
    </source>
</evidence>
<organism evidence="4">
    <name type="scientific">bioreactor metagenome</name>
    <dbReference type="NCBI Taxonomy" id="1076179"/>
    <lineage>
        <taxon>unclassified sequences</taxon>
        <taxon>metagenomes</taxon>
        <taxon>ecological metagenomes</taxon>
    </lineage>
</organism>
<evidence type="ECO:0000256" key="1">
    <source>
        <dbReference type="ARBA" id="ARBA00001933"/>
    </source>
</evidence>
<comment type="caution">
    <text evidence="4">The sequence shown here is derived from an EMBL/GenBank/DDBJ whole genome shotgun (WGS) entry which is preliminary data.</text>
</comment>
<name>A0A645F625_9ZZZZ</name>
<dbReference type="PANTHER" id="PTHR11601:SF34">
    <property type="entry name" value="CYSTEINE DESULFURASE"/>
    <property type="match status" value="1"/>
</dbReference>
<accession>A0A645F625</accession>
<dbReference type="PANTHER" id="PTHR11601">
    <property type="entry name" value="CYSTEINE DESULFURYLASE FAMILY MEMBER"/>
    <property type="match status" value="1"/>
</dbReference>
<dbReference type="InterPro" id="IPR015421">
    <property type="entry name" value="PyrdxlP-dep_Trfase_major"/>
</dbReference>
<dbReference type="AlphaFoldDB" id="A0A645F625"/>
<dbReference type="Gene3D" id="1.10.260.50">
    <property type="match status" value="1"/>
</dbReference>
<dbReference type="EMBL" id="VSSQ01055430">
    <property type="protein sequence ID" value="MPN09330.1"/>
    <property type="molecule type" value="Genomic_DNA"/>
</dbReference>
<keyword evidence="4" id="KW-0808">Transferase</keyword>